<dbReference type="InterPro" id="IPR001036">
    <property type="entry name" value="Acrflvin-R"/>
</dbReference>
<feature type="transmembrane region" description="Helical" evidence="1">
    <location>
        <begin position="464"/>
        <end position="487"/>
    </location>
</feature>
<dbReference type="SUPFAM" id="SSF82714">
    <property type="entry name" value="Multidrug efflux transporter AcrB TolC docking domain, DN and DC subdomains"/>
    <property type="match status" value="2"/>
</dbReference>
<keyword evidence="1" id="KW-1133">Transmembrane helix</keyword>
<dbReference type="OrthoDB" id="9757940at2"/>
<feature type="transmembrane region" description="Helical" evidence="1">
    <location>
        <begin position="336"/>
        <end position="354"/>
    </location>
</feature>
<dbReference type="PRINTS" id="PR00702">
    <property type="entry name" value="ACRIFLAVINRP"/>
</dbReference>
<dbReference type="GO" id="GO:0042910">
    <property type="term" value="F:xenobiotic transmembrane transporter activity"/>
    <property type="evidence" value="ECO:0007669"/>
    <property type="project" value="TreeGrafter"/>
</dbReference>
<evidence type="ECO:0000256" key="1">
    <source>
        <dbReference type="SAM" id="Phobius"/>
    </source>
</evidence>
<dbReference type="Gene3D" id="3.30.70.1440">
    <property type="entry name" value="Multidrug efflux transporter AcrB pore domain"/>
    <property type="match status" value="1"/>
</dbReference>
<keyword evidence="1" id="KW-0472">Membrane</keyword>
<feature type="transmembrane region" description="Helical" evidence="1">
    <location>
        <begin position="956"/>
        <end position="977"/>
    </location>
</feature>
<organism evidence="2 3">
    <name type="scientific">Alteromonas sediminis</name>
    <dbReference type="NCBI Taxonomy" id="2259342"/>
    <lineage>
        <taxon>Bacteria</taxon>
        <taxon>Pseudomonadati</taxon>
        <taxon>Pseudomonadota</taxon>
        <taxon>Gammaproteobacteria</taxon>
        <taxon>Alteromonadales</taxon>
        <taxon>Alteromonadaceae</taxon>
        <taxon>Alteromonas/Salinimonas group</taxon>
        <taxon>Alteromonas</taxon>
    </lineage>
</organism>
<dbReference type="SUPFAM" id="SSF82693">
    <property type="entry name" value="Multidrug efflux transporter AcrB pore domain, PN1, PN2, PC1 and PC2 subdomains"/>
    <property type="match status" value="2"/>
</dbReference>
<dbReference type="PANTHER" id="PTHR32063:SF18">
    <property type="entry name" value="CATION EFFLUX SYSTEM PROTEIN"/>
    <property type="match status" value="1"/>
</dbReference>
<feature type="transmembrane region" description="Helical" evidence="1">
    <location>
        <begin position="388"/>
        <end position="413"/>
    </location>
</feature>
<dbReference type="PANTHER" id="PTHR32063">
    <property type="match status" value="1"/>
</dbReference>
<dbReference type="InterPro" id="IPR027463">
    <property type="entry name" value="AcrB_DN_DC_subdom"/>
</dbReference>
<dbReference type="EMBL" id="RPOK01000004">
    <property type="protein sequence ID" value="RPJ65890.1"/>
    <property type="molecule type" value="Genomic_DNA"/>
</dbReference>
<dbReference type="GO" id="GO:0005886">
    <property type="term" value="C:plasma membrane"/>
    <property type="evidence" value="ECO:0007669"/>
    <property type="project" value="TreeGrafter"/>
</dbReference>
<dbReference type="Gene3D" id="3.30.70.1430">
    <property type="entry name" value="Multidrug efflux transporter AcrB pore domain"/>
    <property type="match status" value="2"/>
</dbReference>
<protein>
    <submittedName>
        <fullName evidence="2">Efflux RND transporter permease subunit</fullName>
    </submittedName>
</protein>
<proteinExistence type="predicted"/>
<dbReference type="Gene3D" id="1.20.1640.10">
    <property type="entry name" value="Multidrug efflux transporter AcrB transmembrane domain"/>
    <property type="match status" value="2"/>
</dbReference>
<feature type="transmembrane region" description="Helical" evidence="1">
    <location>
        <begin position="906"/>
        <end position="928"/>
    </location>
</feature>
<feature type="transmembrane region" description="Helical" evidence="1">
    <location>
        <begin position="522"/>
        <end position="542"/>
    </location>
</feature>
<keyword evidence="3" id="KW-1185">Reference proteome</keyword>
<keyword evidence="1" id="KW-0812">Transmembrane</keyword>
<sequence length="1018" mass="112233">MDIARYSIKNPVNVWLLVVVLLIGGSIALNNIGRLEDPAFTIKQVQVVTQFPGAGARKVEREITEPLEIAIQQMSQLHRLTSISKPGVSEITVEVKSHYDSDVLPQIWDELRKRLRDAGNVLPTGAQQPRVFDDFGDVFGMYYALSAPDFSPNELREFARVIRRELLVTEGVAKVQVNGVQQEQLVAYINPFQLAGLGISFPDLTNLLAENLKPFNGGRIQVEGSKVRLLVENPVDRLDEIYNLTLVVPGTNRSIKIRDVAELTFEPIDVQPVLIRYKGEEAITLAISALNDVNIVEVGKRVNAKTKQLLNRLPAGITLTPIYDQAALVDESVKGFINNLILSVTVVTLTLMLFMGWRSGVVVGSVLLVTVMGTVLLMWLMGLQLQRISLGAMVIAMGMLVDNAIVVAEGMMLRMRQGKSAVEAASFIVKRTQWPLLGATVIGIAAFSGIGLSDDATGEFLFSLFAVVLISLLLSWVLATTVVPLFGKYFYQVGDDKEEEANSGFVYRGYLAVLTQALRFRWLTVACLLVITLVAYGGFGMVKQGFFPASNAPLFFVHYWGPQSQDIRETADHVQEAEKLIMQHQDVVSVTSFIGRGADRFTLTYAPQQPNESYGFFLVRVAERNQIDGVITTLTDTLPSVDLNAYFYTEKMQFGPGGGAKLAARFSGPDAEVLRQLAEQAKARMLADEKLRDVRHNWREKGLALNAHYDSFNAGIAGVSRTDFSQAIQYASTGVEMGRLQDGDYSYSIRAKMSGVSDSEVDAIENSQVWSSAQRRYVPFRQISKGLELINEETQIHRRNRIRTITVFAEPGFSETAAKALARLRPQIEAIPLPDGYQLEWGGEYESSRDAQKALGVGLPIGFLVMFLISVVLFGRVRQPLIIWLIVPMAAVGVVSGLLVTDMPFGFMSLLGFLSLFGMLIKNAIVLLEEIDLQIEEGKQPDIAIVSASASRLRPVTLAAITTILGMAPLLTDAFFADMSVTIMGGLAFATVLTLIAVPVFYSLFYRISFRKTQHMTA</sequence>
<feature type="transmembrane region" description="Helical" evidence="1">
    <location>
        <begin position="12"/>
        <end position="29"/>
    </location>
</feature>
<feature type="transmembrane region" description="Helical" evidence="1">
    <location>
        <begin position="881"/>
        <end position="900"/>
    </location>
</feature>
<accession>A0A3N5XYY4</accession>
<evidence type="ECO:0000313" key="3">
    <source>
        <dbReference type="Proteomes" id="UP000275281"/>
    </source>
</evidence>
<dbReference type="Gene3D" id="3.30.2090.10">
    <property type="entry name" value="Multidrug efflux transporter AcrB TolC docking domain, DN and DC subdomains"/>
    <property type="match status" value="2"/>
</dbReference>
<evidence type="ECO:0000313" key="2">
    <source>
        <dbReference type="EMBL" id="RPJ65890.1"/>
    </source>
</evidence>
<dbReference type="AlphaFoldDB" id="A0A3N5XYY4"/>
<dbReference type="Pfam" id="PF00873">
    <property type="entry name" value="ACR_tran"/>
    <property type="match status" value="1"/>
</dbReference>
<feature type="transmembrane region" description="Helical" evidence="1">
    <location>
        <begin position="434"/>
        <end position="452"/>
    </location>
</feature>
<feature type="transmembrane region" description="Helical" evidence="1">
    <location>
        <begin position="983"/>
        <end position="1006"/>
    </location>
</feature>
<gene>
    <name evidence="2" type="ORF">DRW07_13855</name>
</gene>
<comment type="caution">
    <text evidence="2">The sequence shown here is derived from an EMBL/GenBank/DDBJ whole genome shotgun (WGS) entry which is preliminary data.</text>
</comment>
<dbReference type="Gene3D" id="3.30.70.1320">
    <property type="entry name" value="Multidrug efflux transporter AcrB pore domain like"/>
    <property type="match status" value="1"/>
</dbReference>
<name>A0A3N5XYY4_9ALTE</name>
<reference evidence="2 3" key="1">
    <citation type="submission" date="2018-11" db="EMBL/GenBank/DDBJ databases">
        <authorList>
            <person name="Ye M.-Q."/>
            <person name="Du Z.-J."/>
        </authorList>
    </citation>
    <scope>NUCLEOTIDE SEQUENCE [LARGE SCALE GENOMIC DNA]</scope>
    <source>
        <strain evidence="2 3">U0105</strain>
    </source>
</reference>
<dbReference type="SUPFAM" id="SSF82866">
    <property type="entry name" value="Multidrug efflux transporter AcrB transmembrane domain"/>
    <property type="match status" value="2"/>
</dbReference>
<feature type="transmembrane region" description="Helical" evidence="1">
    <location>
        <begin position="361"/>
        <end position="382"/>
    </location>
</feature>
<dbReference type="Proteomes" id="UP000275281">
    <property type="component" value="Unassembled WGS sequence"/>
</dbReference>
<feature type="transmembrane region" description="Helical" evidence="1">
    <location>
        <begin position="854"/>
        <end position="874"/>
    </location>
</feature>
<dbReference type="RefSeq" id="WP_124028521.1">
    <property type="nucleotide sequence ID" value="NZ_JBHRSN010000007.1"/>
</dbReference>